<dbReference type="KEGG" id="cel:CELE_M02H5.9"/>
<keyword evidence="1" id="KW-0472">Membrane</keyword>
<dbReference type="InParanoid" id="Q966I5"/>
<dbReference type="HOGENOM" id="CLU_072158_0_0_1"/>
<feature type="transmembrane region" description="Helical" evidence="1">
    <location>
        <begin position="94"/>
        <end position="115"/>
    </location>
</feature>
<feature type="transmembrane region" description="Helical" evidence="1">
    <location>
        <begin position="20"/>
        <end position="38"/>
    </location>
</feature>
<dbReference type="PaxDb" id="6239-M02H5.9"/>
<dbReference type="Proteomes" id="UP000001940">
    <property type="component" value="Chromosome V"/>
</dbReference>
<dbReference type="Pfam" id="PF10318">
    <property type="entry name" value="7TM_GPCR_Srh"/>
    <property type="match status" value="1"/>
</dbReference>
<keyword evidence="2" id="KW-0675">Receptor</keyword>
<dbReference type="OrthoDB" id="5819164at2759"/>
<dbReference type="eggNOG" id="ENOG502TGWP">
    <property type="taxonomic scope" value="Eukaryota"/>
</dbReference>
<dbReference type="UCSC" id="M02H5.9">
    <property type="organism name" value="c. elegans"/>
</dbReference>
<dbReference type="PhylomeDB" id="Q966I5"/>
<organism evidence="2 3">
    <name type="scientific">Caenorhabditis elegans</name>
    <dbReference type="NCBI Taxonomy" id="6239"/>
    <lineage>
        <taxon>Eukaryota</taxon>
        <taxon>Metazoa</taxon>
        <taxon>Ecdysozoa</taxon>
        <taxon>Nematoda</taxon>
        <taxon>Chromadorea</taxon>
        <taxon>Rhabditida</taxon>
        <taxon>Rhabditina</taxon>
        <taxon>Rhabditomorpha</taxon>
        <taxon>Rhabditoidea</taxon>
        <taxon>Rhabditidae</taxon>
        <taxon>Peloderinae</taxon>
        <taxon>Caenorhabditis</taxon>
    </lineage>
</organism>
<sequence>MNISHSIWNENPVIYVVVKRIWALLAGIIYPFAHFCVLTKSPKKCGYLKWVVYLHCFWITCEWLSGSFLIDIFDFQPSVTIRVDGLLNNVLDPVLLYTIYICVDSLSSTSALILFTSRIFMIMNMYRQYLSHLRIFCELMIYVLVVIFGLWTIPTAIWSIPDQTSEKLKISQDGQPYPDCLWDDNVVAVFDSGSQSEHLVSILTILNWVSCGIAIFVAAKIAFFLLAKRMVNESKATRRMNKKFNQRTILQAFIFLFFSCVPFTVLHLTIIFGLYIPGITYFIDIFSENHPTACVVALFLFYDPYQIYLFKIIGWNPKHMSKTSTSATFVVLRN</sequence>
<evidence type="ECO:0000256" key="1">
    <source>
        <dbReference type="SAM" id="Phobius"/>
    </source>
</evidence>
<evidence type="ECO:0000313" key="3">
    <source>
        <dbReference type="Proteomes" id="UP000001940"/>
    </source>
</evidence>
<keyword evidence="1" id="KW-1133">Transmembrane helix</keyword>
<dbReference type="CTD" id="191852"/>
<dbReference type="RefSeq" id="NP_503203.1">
    <property type="nucleotide sequence ID" value="NM_070802.1"/>
</dbReference>
<dbReference type="WormBase" id="M02H5.9">
    <property type="protein sequence ID" value="CE25956"/>
    <property type="gene ID" value="WBGene00005256"/>
    <property type="gene designation" value="srh-33"/>
</dbReference>
<feature type="transmembrane region" description="Helical" evidence="1">
    <location>
        <begin position="281"/>
        <end position="302"/>
    </location>
</feature>
<feature type="transmembrane region" description="Helical" evidence="1">
    <location>
        <begin position="135"/>
        <end position="160"/>
    </location>
</feature>
<dbReference type="InterPro" id="IPR019422">
    <property type="entry name" value="7TM_GPCR_serpentine_rcpt_Srh"/>
</dbReference>
<dbReference type="OMA" id="RLLMIVN"/>
<feature type="transmembrane region" description="Helical" evidence="1">
    <location>
        <begin position="50"/>
        <end position="70"/>
    </location>
</feature>
<dbReference type="GeneID" id="191852"/>
<keyword evidence="3" id="KW-1185">Reference proteome</keyword>
<proteinExistence type="predicted"/>
<reference evidence="2 3" key="1">
    <citation type="journal article" date="1998" name="Science">
        <title>Genome sequence of the nematode C. elegans: a platform for investigating biology.</title>
        <authorList>
            <consortium name="The C. elegans sequencing consortium"/>
            <person name="Sulson J.E."/>
            <person name="Waterston R."/>
        </authorList>
    </citation>
    <scope>NUCLEOTIDE SEQUENCE [LARGE SCALE GENOMIC DNA]</scope>
    <source>
        <strain evidence="2 3">Bristol N2</strain>
    </source>
</reference>
<evidence type="ECO:0000313" key="4">
    <source>
        <dbReference type="WormBase" id="M02H5.9"/>
    </source>
</evidence>
<feature type="transmembrane region" description="Helical" evidence="1">
    <location>
        <begin position="248"/>
        <end position="275"/>
    </location>
</feature>
<protein>
    <submittedName>
        <fullName evidence="2">Serpentine Receptor, class H</fullName>
    </submittedName>
</protein>
<dbReference type="EMBL" id="BX284605">
    <property type="protein sequence ID" value="CCD62242.1"/>
    <property type="molecule type" value="Genomic_DNA"/>
</dbReference>
<dbReference type="AlphaFoldDB" id="Q966I5"/>
<dbReference type="PANTHER" id="PTHR47922">
    <property type="entry name" value="SERPENTINE RECEPTOR, CLASS H"/>
    <property type="match status" value="1"/>
</dbReference>
<gene>
    <name evidence="2 4" type="primary">srh-33</name>
    <name evidence="2" type="ORF">CELE_M02H5.9</name>
    <name evidence="4" type="ORF">M02H5.9</name>
</gene>
<evidence type="ECO:0000313" key="2">
    <source>
        <dbReference type="EMBL" id="CCD62242.1"/>
    </source>
</evidence>
<dbReference type="AGR" id="WB:WBGene00005256"/>
<feature type="transmembrane region" description="Helical" evidence="1">
    <location>
        <begin position="205"/>
        <end position="227"/>
    </location>
</feature>
<keyword evidence="1" id="KW-0812">Transmembrane</keyword>
<dbReference type="FunCoup" id="Q966I5">
    <property type="interactions" value="387"/>
</dbReference>
<name>Q966I5_CAEEL</name>
<dbReference type="PANTHER" id="PTHR47922:SF1">
    <property type="entry name" value="SERPENTINE RECEPTOR, CLASS H"/>
    <property type="match status" value="1"/>
</dbReference>
<accession>Q966I5</accession>